<sequence length="135" mass="14923">MRFLGLCAVIGDRDLLPDCYKPCLFVTGNLFQNLIKEPVSLFLLRLWSLDVRMEDCLRDIDIGVHGPAIITNLDGQFSDLTRESGYSSAPSRRGWSFGFPTGMPSSWKLGFSCTVGTVARPLTFARCSSVISLPD</sequence>
<name>A0A183T5D4_SCHSO</name>
<gene>
    <name evidence="1" type="ORF">SSLN_LOCUS11682</name>
</gene>
<reference evidence="3" key="1">
    <citation type="submission" date="2016-06" db="UniProtKB">
        <authorList>
            <consortium name="WormBaseParasite"/>
        </authorList>
    </citation>
    <scope>IDENTIFICATION</scope>
</reference>
<dbReference type="Proteomes" id="UP000275846">
    <property type="component" value="Unassembled WGS sequence"/>
</dbReference>
<evidence type="ECO:0000313" key="1">
    <source>
        <dbReference type="EMBL" id="VDL98067.1"/>
    </source>
</evidence>
<protein>
    <submittedName>
        <fullName evidence="3">Secreted protein</fullName>
    </submittedName>
</protein>
<accession>A0A183T5D4</accession>
<dbReference type="WBParaSite" id="SSLN_0001212701-mRNA-1">
    <property type="protein sequence ID" value="SSLN_0001212701-mRNA-1"/>
    <property type="gene ID" value="SSLN_0001212701"/>
</dbReference>
<proteinExistence type="predicted"/>
<evidence type="ECO:0000313" key="2">
    <source>
        <dbReference type="Proteomes" id="UP000275846"/>
    </source>
</evidence>
<dbReference type="EMBL" id="UYSU01036722">
    <property type="protein sequence ID" value="VDL98067.1"/>
    <property type="molecule type" value="Genomic_DNA"/>
</dbReference>
<evidence type="ECO:0000313" key="3">
    <source>
        <dbReference type="WBParaSite" id="SSLN_0001212701-mRNA-1"/>
    </source>
</evidence>
<organism evidence="3">
    <name type="scientific">Schistocephalus solidus</name>
    <name type="common">Tapeworm</name>
    <dbReference type="NCBI Taxonomy" id="70667"/>
    <lineage>
        <taxon>Eukaryota</taxon>
        <taxon>Metazoa</taxon>
        <taxon>Spiralia</taxon>
        <taxon>Lophotrochozoa</taxon>
        <taxon>Platyhelminthes</taxon>
        <taxon>Cestoda</taxon>
        <taxon>Eucestoda</taxon>
        <taxon>Diphyllobothriidea</taxon>
        <taxon>Diphyllobothriidae</taxon>
        <taxon>Schistocephalus</taxon>
    </lineage>
</organism>
<keyword evidence="2" id="KW-1185">Reference proteome</keyword>
<dbReference type="AlphaFoldDB" id="A0A183T5D4"/>
<reference evidence="1 2" key="2">
    <citation type="submission" date="2018-11" db="EMBL/GenBank/DDBJ databases">
        <authorList>
            <consortium name="Pathogen Informatics"/>
        </authorList>
    </citation>
    <scope>NUCLEOTIDE SEQUENCE [LARGE SCALE GENOMIC DNA]</scope>
    <source>
        <strain evidence="1 2">NST_G2</strain>
    </source>
</reference>